<comment type="caution">
    <text evidence="3">The sequence shown here is derived from an EMBL/GenBank/DDBJ whole genome shotgun (WGS) entry which is preliminary data.</text>
</comment>
<dbReference type="Gene3D" id="3.10.180.10">
    <property type="entry name" value="2,3-Dihydroxybiphenyl 1,2-Dioxygenase, domain 1"/>
    <property type="match status" value="1"/>
</dbReference>
<dbReference type="InterPro" id="IPR004360">
    <property type="entry name" value="Glyas_Fos-R_dOase_dom"/>
</dbReference>
<feature type="domain" description="VOC" evidence="2">
    <location>
        <begin position="2"/>
        <end position="119"/>
    </location>
</feature>
<evidence type="ECO:0000313" key="4">
    <source>
        <dbReference type="Proteomes" id="UP001519342"/>
    </source>
</evidence>
<evidence type="ECO:0000259" key="2">
    <source>
        <dbReference type="PROSITE" id="PS51819"/>
    </source>
</evidence>
<dbReference type="RefSeq" id="WP_209511780.1">
    <property type="nucleotide sequence ID" value="NZ_JAGGKS010000005.1"/>
</dbReference>
<dbReference type="InterPro" id="IPR029068">
    <property type="entry name" value="Glyas_Bleomycin-R_OHBP_Dase"/>
</dbReference>
<accession>A0ABS4GEH5</accession>
<keyword evidence="4" id="KW-1185">Reference proteome</keyword>
<evidence type="ECO:0000256" key="1">
    <source>
        <dbReference type="ARBA" id="ARBA00022723"/>
    </source>
</evidence>
<dbReference type="InterPro" id="IPR037523">
    <property type="entry name" value="VOC_core"/>
</dbReference>
<dbReference type="SUPFAM" id="SSF54593">
    <property type="entry name" value="Glyoxalase/Bleomycin resistance protein/Dihydroxybiphenyl dioxygenase"/>
    <property type="match status" value="1"/>
</dbReference>
<dbReference type="GO" id="GO:0004462">
    <property type="term" value="F:lactoylglutathione lyase activity"/>
    <property type="evidence" value="ECO:0007669"/>
    <property type="project" value="UniProtKB-EC"/>
</dbReference>
<name>A0ABS4GEH5_9FIRM</name>
<dbReference type="Proteomes" id="UP001519342">
    <property type="component" value="Unassembled WGS sequence"/>
</dbReference>
<dbReference type="EMBL" id="JAGGKS010000005">
    <property type="protein sequence ID" value="MBP1926042.1"/>
    <property type="molecule type" value="Genomic_DNA"/>
</dbReference>
<keyword evidence="3" id="KW-0456">Lyase</keyword>
<dbReference type="Pfam" id="PF00903">
    <property type="entry name" value="Glyoxalase"/>
    <property type="match status" value="1"/>
</dbReference>
<protein>
    <submittedName>
        <fullName evidence="3">Lactoylglutathione lyase</fullName>
        <ecNumber evidence="3">4.4.1.5</ecNumber>
    </submittedName>
</protein>
<dbReference type="InterPro" id="IPR051332">
    <property type="entry name" value="Fosfomycin_Res_Enzymes"/>
</dbReference>
<reference evidence="3 4" key="1">
    <citation type="submission" date="2021-03" db="EMBL/GenBank/DDBJ databases">
        <title>Genomic Encyclopedia of Type Strains, Phase IV (KMG-IV): sequencing the most valuable type-strain genomes for metagenomic binning, comparative biology and taxonomic classification.</title>
        <authorList>
            <person name="Goeker M."/>
        </authorList>
    </citation>
    <scope>NUCLEOTIDE SEQUENCE [LARGE SCALE GENOMIC DNA]</scope>
    <source>
        <strain evidence="3 4">DSM 24004</strain>
    </source>
</reference>
<dbReference type="PANTHER" id="PTHR36113">
    <property type="entry name" value="LYASE, PUTATIVE-RELATED-RELATED"/>
    <property type="match status" value="1"/>
</dbReference>
<dbReference type="CDD" id="cd06587">
    <property type="entry name" value="VOC"/>
    <property type="match status" value="1"/>
</dbReference>
<dbReference type="PROSITE" id="PS51819">
    <property type="entry name" value="VOC"/>
    <property type="match status" value="1"/>
</dbReference>
<proteinExistence type="predicted"/>
<dbReference type="PANTHER" id="PTHR36113:SF6">
    <property type="entry name" value="FOSFOMYCIN RESISTANCE PROTEIN FOSX"/>
    <property type="match status" value="1"/>
</dbReference>
<evidence type="ECO:0000313" key="3">
    <source>
        <dbReference type="EMBL" id="MBP1926042.1"/>
    </source>
</evidence>
<organism evidence="3 4">
    <name type="scientific">Sedimentibacter acidaminivorans</name>
    <dbReference type="NCBI Taxonomy" id="913099"/>
    <lineage>
        <taxon>Bacteria</taxon>
        <taxon>Bacillati</taxon>
        <taxon>Bacillota</taxon>
        <taxon>Tissierellia</taxon>
        <taxon>Sedimentibacter</taxon>
    </lineage>
</organism>
<sequence>MKFLWTTIIVKDMEESIKFYEEVVGLKVVDKISAGPDMNITFLGEGETKIELICSEKLKNMDPGNAVTLGFEVDSLDDMIDFINKRGISIKTGPVQPNPSLKYFIIHDPNGIKIQFAQHLNGK</sequence>
<dbReference type="EC" id="4.4.1.5" evidence="3"/>
<gene>
    <name evidence="3" type="ORF">J2Z76_001906</name>
</gene>
<keyword evidence="1" id="KW-0479">Metal-binding</keyword>